<dbReference type="Gene3D" id="3.40.190.10">
    <property type="entry name" value="Periplasmic binding protein-like II"/>
    <property type="match status" value="2"/>
</dbReference>
<dbReference type="InterPro" id="IPR006059">
    <property type="entry name" value="SBP"/>
</dbReference>
<evidence type="ECO:0000313" key="4">
    <source>
        <dbReference type="Proteomes" id="UP000292459"/>
    </source>
</evidence>
<dbReference type="PANTHER" id="PTHR43649:SF29">
    <property type="entry name" value="OSMOPROTECTIVE COMPOUNDS-BINDING PROTEIN GGTB"/>
    <property type="match status" value="1"/>
</dbReference>
<dbReference type="Pfam" id="PF01547">
    <property type="entry name" value="SBP_bac_1"/>
    <property type="match status" value="1"/>
</dbReference>
<evidence type="ECO:0000256" key="2">
    <source>
        <dbReference type="ARBA" id="ARBA00022448"/>
    </source>
</evidence>
<evidence type="ECO:0000256" key="1">
    <source>
        <dbReference type="ARBA" id="ARBA00008520"/>
    </source>
</evidence>
<dbReference type="Proteomes" id="UP000292459">
    <property type="component" value="Unassembled WGS sequence"/>
</dbReference>
<dbReference type="RefSeq" id="WP_084607035.1">
    <property type="nucleotide sequence ID" value="NZ_QVFV01000004.1"/>
</dbReference>
<gene>
    <name evidence="3" type="ORF">DYY88_16760</name>
</gene>
<protein>
    <submittedName>
        <fullName evidence="3">Carbohydrate ABC transporter substrate-binding protein</fullName>
    </submittedName>
</protein>
<organism evidence="3 4">
    <name type="scientific">Leptolyngbya iicbica LK</name>
    <dbReference type="NCBI Taxonomy" id="2294035"/>
    <lineage>
        <taxon>Bacteria</taxon>
        <taxon>Bacillati</taxon>
        <taxon>Cyanobacteriota</taxon>
        <taxon>Cyanophyceae</taxon>
        <taxon>Leptolyngbyales</taxon>
        <taxon>Leptolyngbyaceae</taxon>
        <taxon>Leptolyngbya group</taxon>
        <taxon>Leptolyngbya</taxon>
        <taxon>Leptolyngbya iicbica</taxon>
    </lineage>
</organism>
<proteinExistence type="inferred from homology"/>
<evidence type="ECO:0000313" key="3">
    <source>
        <dbReference type="EMBL" id="RZM77293.1"/>
    </source>
</evidence>
<accession>A0A4Q7E4S7</accession>
<dbReference type="AlphaFoldDB" id="A0A4Q7E4S7"/>
<keyword evidence="4" id="KW-1185">Reference proteome</keyword>
<comment type="caution">
    <text evidence="3">The sequence shown here is derived from an EMBL/GenBank/DDBJ whole genome shotgun (WGS) entry which is preliminary data.</text>
</comment>
<name>A0A4Q7E4S7_9CYAN</name>
<sequence>MGEGCGKPLALEADRWCRRAVRWLAILASCGVLVGCNSGAPEGTSEGDTLVGETVTILGTLTGNGEDKLMAAIAPFTEATGIEVVYEGTDAFTTLIAVRVDAGNAPDIALFPQPGLMLEFAQRGDLIPQAREPLTSAYAPYWLDLASVDGDVYGVWMRADVKSLVWYNPQAFAAAGYDIPTTWDELTALSQQIIADGNTPWCLGMESGAATGWVGTDWVEEILLRQAGPSVYDEWVSHDIPFNAPAVEAALETFGEIVRDETQVRGGPTGAISIPFGDAPAPLFSEPPGCYLHRQASFISDFLPSGLIPEETVDVFALPGMTSEPPPVLVGGIVYAQFNDSPAATALMAHLASVEAHTHWANEGYISPHNEVSLDAYPDALTRNQAAILQDASVIRFDGSDLMPGAIGTGTFWTGMVDYVGGADAAAVLADIEASWPEPE</sequence>
<keyword evidence="2" id="KW-0813">Transport</keyword>
<dbReference type="PANTHER" id="PTHR43649">
    <property type="entry name" value="ARABINOSE-BINDING PROTEIN-RELATED"/>
    <property type="match status" value="1"/>
</dbReference>
<reference evidence="3 4" key="1">
    <citation type="submission" date="2018-11" db="EMBL/GenBank/DDBJ databases">
        <title>Whole genome sequencing of an environmental sample.</title>
        <authorList>
            <person name="Sarangi A.N."/>
            <person name="Singh D."/>
            <person name="Tripathy S."/>
        </authorList>
    </citation>
    <scope>NUCLEOTIDE SEQUENCE [LARGE SCALE GENOMIC DNA]</scope>
    <source>
        <strain evidence="3 4">Lakshadweep</strain>
    </source>
</reference>
<dbReference type="OrthoDB" id="94797at2"/>
<dbReference type="SUPFAM" id="SSF53850">
    <property type="entry name" value="Periplasmic binding protein-like II"/>
    <property type="match status" value="1"/>
</dbReference>
<dbReference type="InterPro" id="IPR050490">
    <property type="entry name" value="Bact_solute-bd_prot1"/>
</dbReference>
<comment type="similarity">
    <text evidence="1">Belongs to the bacterial solute-binding protein 1 family.</text>
</comment>
<dbReference type="EMBL" id="QVFV01000004">
    <property type="protein sequence ID" value="RZM77293.1"/>
    <property type="molecule type" value="Genomic_DNA"/>
</dbReference>